<evidence type="ECO:0000256" key="2">
    <source>
        <dbReference type="ARBA" id="ARBA00022525"/>
    </source>
</evidence>
<dbReference type="GO" id="GO:0005576">
    <property type="term" value="C:extracellular region"/>
    <property type="evidence" value="ECO:0007669"/>
    <property type="project" value="UniProtKB-SubCell"/>
</dbReference>
<gene>
    <name evidence="5" type="ORF">C8N25_102283</name>
</gene>
<proteinExistence type="predicted"/>
<accession>A0A3E0E6H9</accession>
<keyword evidence="2" id="KW-0964">Secreted</keyword>
<dbReference type="SMART" id="SM00710">
    <property type="entry name" value="PbH1"/>
    <property type="match status" value="7"/>
</dbReference>
<dbReference type="InterPro" id="IPR039448">
    <property type="entry name" value="Beta_helix"/>
</dbReference>
<dbReference type="PANTHER" id="PTHR40088">
    <property type="entry name" value="PECTATE LYASE (EUROFUNG)"/>
    <property type="match status" value="1"/>
</dbReference>
<dbReference type="GO" id="GO:0016837">
    <property type="term" value="F:carbon-oxygen lyase activity, acting on polysaccharides"/>
    <property type="evidence" value="ECO:0007669"/>
    <property type="project" value="TreeGrafter"/>
</dbReference>
<feature type="domain" description="Right handed beta helix" evidence="4">
    <location>
        <begin position="127"/>
        <end position="294"/>
    </location>
</feature>
<reference evidence="5 6" key="1">
    <citation type="submission" date="2018-08" db="EMBL/GenBank/DDBJ databases">
        <title>Genomic Encyclopedia of Archaeal and Bacterial Type Strains, Phase II (KMG-II): from individual species to whole genera.</title>
        <authorList>
            <person name="Goeker M."/>
        </authorList>
    </citation>
    <scope>NUCLEOTIDE SEQUENCE [LARGE SCALE GENOMIC DNA]</scope>
    <source>
        <strain evidence="5 6">DSM 15986</strain>
    </source>
</reference>
<dbReference type="Gene3D" id="2.160.20.10">
    <property type="entry name" value="Single-stranded right-handed beta-helix, Pectin lyase-like"/>
    <property type="match status" value="1"/>
</dbReference>
<dbReference type="InterPro" id="IPR011050">
    <property type="entry name" value="Pectin_lyase_fold/virulence"/>
</dbReference>
<dbReference type="AlphaFoldDB" id="A0A3E0E6H9"/>
<keyword evidence="6" id="KW-1185">Reference proteome</keyword>
<comment type="caution">
    <text evidence="5">The sequence shown here is derived from an EMBL/GenBank/DDBJ whole genome shotgun (WGS) entry which is preliminary data.</text>
</comment>
<evidence type="ECO:0000259" key="4">
    <source>
        <dbReference type="Pfam" id="PF13229"/>
    </source>
</evidence>
<dbReference type="RefSeq" id="WP_086539734.1">
    <property type="nucleotide sequence ID" value="NZ_MSSW01000003.1"/>
</dbReference>
<name>A0A3E0E6H9_9BACT</name>
<dbReference type="OrthoDB" id="9808066at2"/>
<organism evidence="5 6">
    <name type="scientific">Algoriphagus antarcticus</name>
    <dbReference type="NCBI Taxonomy" id="238540"/>
    <lineage>
        <taxon>Bacteria</taxon>
        <taxon>Pseudomonadati</taxon>
        <taxon>Bacteroidota</taxon>
        <taxon>Cytophagia</taxon>
        <taxon>Cytophagales</taxon>
        <taxon>Cyclobacteriaceae</taxon>
        <taxon>Algoriphagus</taxon>
    </lineage>
</organism>
<dbReference type="SUPFAM" id="SSF51126">
    <property type="entry name" value="Pectin lyase-like"/>
    <property type="match status" value="1"/>
</dbReference>
<dbReference type="Pfam" id="PF13229">
    <property type="entry name" value="Beta_helix"/>
    <property type="match status" value="1"/>
</dbReference>
<sequence length="459" mass="51421">MYDILKKPLSTPRSNWGLIILFILLAEISQAQNLFVSSSGKSEGNGTISDPFGILEKGLDKITPGDTLFLLGGQYAIDQGLKIQVKGQPTAWITISNYQNHEVVLNGENYLYDEKGAQLSSDHHAVVLIQGARYLRLNGIKVINSRSQGIIVRGAETSFIDISRCKVDNTYGSGIALWYSDQSKVYESEITRANRQEMATPGRKLGSEAPHEALTVAGATNFKIHHNKVHHCDKEGIDIKEVSKNGKVYRNVVHDVKRQAYYVDAWFGHLSNIELYDNIAYNNEWGFVISVEGENSVVDAVKFHNNLIYDNRGSGIYFGIWGTNLMRQNIEISNNTIVRNGSKDHWSAPTGGIDLRSPNFENVLVKDNISIENYGFDLALPFENSEENLRKTNLTLENNWVGKTTLVNETSDYGPLFPVESTLVSTSIFKDFNQNDFRVVQENLPAILRQKPMAGYSFD</sequence>
<dbReference type="InterPro" id="IPR006626">
    <property type="entry name" value="PbH1"/>
</dbReference>
<evidence type="ECO:0000313" key="6">
    <source>
        <dbReference type="Proteomes" id="UP000256405"/>
    </source>
</evidence>
<dbReference type="InterPro" id="IPR012334">
    <property type="entry name" value="Pectin_lyas_fold"/>
</dbReference>
<dbReference type="EMBL" id="QUNF01000002">
    <property type="protein sequence ID" value="REG92879.1"/>
    <property type="molecule type" value="Genomic_DNA"/>
</dbReference>
<evidence type="ECO:0000256" key="1">
    <source>
        <dbReference type="ARBA" id="ARBA00004613"/>
    </source>
</evidence>
<evidence type="ECO:0000313" key="5">
    <source>
        <dbReference type="EMBL" id="REG92879.1"/>
    </source>
</evidence>
<dbReference type="InterPro" id="IPR052052">
    <property type="entry name" value="Polysaccharide_Lyase_9"/>
</dbReference>
<comment type="subcellular location">
    <subcellularLocation>
        <location evidence="1">Secreted</location>
    </subcellularLocation>
</comment>
<keyword evidence="3" id="KW-0732">Signal</keyword>
<keyword evidence="5" id="KW-0456">Lyase</keyword>
<dbReference type="PANTHER" id="PTHR40088:SF2">
    <property type="entry name" value="SECRETED SUGAR HYDROLASE"/>
    <property type="match status" value="1"/>
</dbReference>
<dbReference type="Proteomes" id="UP000256405">
    <property type="component" value="Unassembled WGS sequence"/>
</dbReference>
<evidence type="ECO:0000256" key="3">
    <source>
        <dbReference type="ARBA" id="ARBA00022729"/>
    </source>
</evidence>
<protein>
    <submittedName>
        <fullName evidence="5">Parallel beta helix pectate lyase-like protein</fullName>
    </submittedName>
</protein>